<proteinExistence type="predicted"/>
<sequence>AIVKNVIKLTEEEDLTEKEQLDMLQNCDEIDESGLTTPPPKLQLLSSSVTPENIGKSRNVKKSNR</sequence>
<keyword evidence="2" id="KW-1185">Reference proteome</keyword>
<reference evidence="1" key="1">
    <citation type="submission" date="2021-06" db="EMBL/GenBank/DDBJ databases">
        <authorList>
            <person name="Kallberg Y."/>
            <person name="Tangrot J."/>
            <person name="Rosling A."/>
        </authorList>
    </citation>
    <scope>NUCLEOTIDE SEQUENCE</scope>
    <source>
        <strain evidence="1">CL356</strain>
    </source>
</reference>
<organism evidence="1 2">
    <name type="scientific">Acaulospora colombiana</name>
    <dbReference type="NCBI Taxonomy" id="27376"/>
    <lineage>
        <taxon>Eukaryota</taxon>
        <taxon>Fungi</taxon>
        <taxon>Fungi incertae sedis</taxon>
        <taxon>Mucoromycota</taxon>
        <taxon>Glomeromycotina</taxon>
        <taxon>Glomeromycetes</taxon>
        <taxon>Diversisporales</taxon>
        <taxon>Acaulosporaceae</taxon>
        <taxon>Acaulospora</taxon>
    </lineage>
</organism>
<name>A0ACA9NMW2_9GLOM</name>
<comment type="caution">
    <text evidence="1">The sequence shown here is derived from an EMBL/GenBank/DDBJ whole genome shotgun (WGS) entry which is preliminary data.</text>
</comment>
<accession>A0ACA9NMW2</accession>
<evidence type="ECO:0000313" key="2">
    <source>
        <dbReference type="Proteomes" id="UP000789525"/>
    </source>
</evidence>
<gene>
    <name evidence="1" type="ORF">ACOLOM_LOCUS8749</name>
</gene>
<evidence type="ECO:0000313" key="1">
    <source>
        <dbReference type="EMBL" id="CAG8665529.1"/>
    </source>
</evidence>
<feature type="non-terminal residue" evidence="1">
    <location>
        <position position="1"/>
    </location>
</feature>
<dbReference type="EMBL" id="CAJVPT010023453">
    <property type="protein sequence ID" value="CAG8665529.1"/>
    <property type="molecule type" value="Genomic_DNA"/>
</dbReference>
<protein>
    <submittedName>
        <fullName evidence="1">10479_t:CDS:1</fullName>
    </submittedName>
</protein>
<dbReference type="Proteomes" id="UP000789525">
    <property type="component" value="Unassembled WGS sequence"/>
</dbReference>